<evidence type="ECO:0000256" key="1">
    <source>
        <dbReference type="SAM" id="MobiDB-lite"/>
    </source>
</evidence>
<protein>
    <submittedName>
        <fullName evidence="2">Uncharacterized protein</fullName>
    </submittedName>
</protein>
<dbReference type="Proteomes" id="UP000187203">
    <property type="component" value="Unassembled WGS sequence"/>
</dbReference>
<name>A0A1R3I5I8_9ROSI</name>
<gene>
    <name evidence="2" type="ORF">COLO4_24991</name>
</gene>
<dbReference type="EMBL" id="AWUE01018888">
    <property type="protein sequence ID" value="OMO77847.1"/>
    <property type="molecule type" value="Genomic_DNA"/>
</dbReference>
<dbReference type="AlphaFoldDB" id="A0A1R3I5I8"/>
<organism evidence="2 3">
    <name type="scientific">Corchorus olitorius</name>
    <dbReference type="NCBI Taxonomy" id="93759"/>
    <lineage>
        <taxon>Eukaryota</taxon>
        <taxon>Viridiplantae</taxon>
        <taxon>Streptophyta</taxon>
        <taxon>Embryophyta</taxon>
        <taxon>Tracheophyta</taxon>
        <taxon>Spermatophyta</taxon>
        <taxon>Magnoliopsida</taxon>
        <taxon>eudicotyledons</taxon>
        <taxon>Gunneridae</taxon>
        <taxon>Pentapetalae</taxon>
        <taxon>rosids</taxon>
        <taxon>malvids</taxon>
        <taxon>Malvales</taxon>
        <taxon>Malvaceae</taxon>
        <taxon>Grewioideae</taxon>
        <taxon>Apeibeae</taxon>
        <taxon>Corchorus</taxon>
    </lineage>
</organism>
<keyword evidence="3" id="KW-1185">Reference proteome</keyword>
<comment type="caution">
    <text evidence="2">The sequence shown here is derived from an EMBL/GenBank/DDBJ whole genome shotgun (WGS) entry which is preliminary data.</text>
</comment>
<evidence type="ECO:0000313" key="2">
    <source>
        <dbReference type="EMBL" id="OMO77847.1"/>
    </source>
</evidence>
<feature type="compositionally biased region" description="Low complexity" evidence="1">
    <location>
        <begin position="1"/>
        <end position="21"/>
    </location>
</feature>
<feature type="compositionally biased region" description="Basic and acidic residues" evidence="1">
    <location>
        <begin position="22"/>
        <end position="36"/>
    </location>
</feature>
<evidence type="ECO:0000313" key="3">
    <source>
        <dbReference type="Proteomes" id="UP000187203"/>
    </source>
</evidence>
<feature type="compositionally biased region" description="Basic and acidic residues" evidence="1">
    <location>
        <begin position="43"/>
        <end position="60"/>
    </location>
</feature>
<accession>A0A1R3I5I8</accession>
<sequence length="102" mass="11728">MGSLFSKQKLKQLLPSLSLNNPRERERERSGGDHQSRSMSNKESGDHQKGSSSNKLDRKQSAKSKYGFIPDRFTTLDQVLLHFPSFFSNFNGGYGYPTWYTY</sequence>
<proteinExistence type="predicted"/>
<reference evidence="3" key="1">
    <citation type="submission" date="2013-09" db="EMBL/GenBank/DDBJ databases">
        <title>Corchorus olitorius genome sequencing.</title>
        <authorList>
            <person name="Alam M."/>
            <person name="Haque M.S."/>
            <person name="Islam M.S."/>
            <person name="Emdad E.M."/>
            <person name="Islam M.M."/>
            <person name="Ahmed B."/>
            <person name="Halim A."/>
            <person name="Hossen Q.M.M."/>
            <person name="Hossain M.Z."/>
            <person name="Ahmed R."/>
            <person name="Khan M.M."/>
            <person name="Islam R."/>
            <person name="Rashid M.M."/>
            <person name="Khan S.A."/>
            <person name="Rahman M.S."/>
            <person name="Alam M."/>
            <person name="Yahiya A.S."/>
            <person name="Khan M.S."/>
            <person name="Azam M.S."/>
            <person name="Haque T."/>
            <person name="Lashkar M.Z.H."/>
            <person name="Akhand A.I."/>
            <person name="Morshed G."/>
            <person name="Roy S."/>
            <person name="Uddin K.S."/>
            <person name="Rabeya T."/>
            <person name="Hossain A.S."/>
            <person name="Chowdhury A."/>
            <person name="Snigdha A.R."/>
            <person name="Mortoza M.S."/>
            <person name="Matin S.A."/>
            <person name="Hoque S.M.E."/>
            <person name="Islam M.K."/>
            <person name="Roy D.K."/>
            <person name="Haider R."/>
            <person name="Moosa M.M."/>
            <person name="Elias S.M."/>
            <person name="Hasan A.M."/>
            <person name="Jahan S."/>
            <person name="Shafiuddin M."/>
            <person name="Mahmood N."/>
            <person name="Shommy N.S."/>
        </authorList>
    </citation>
    <scope>NUCLEOTIDE SEQUENCE [LARGE SCALE GENOMIC DNA]</scope>
    <source>
        <strain evidence="3">cv. O-4</strain>
    </source>
</reference>
<feature type="region of interest" description="Disordered" evidence="1">
    <location>
        <begin position="1"/>
        <end position="62"/>
    </location>
</feature>